<feature type="transmembrane region" description="Helical" evidence="6">
    <location>
        <begin position="67"/>
        <end position="89"/>
    </location>
</feature>
<dbReference type="OrthoDB" id="9789927at2"/>
<accession>A0A0L0W888</accession>
<protein>
    <submittedName>
        <fullName evidence="7">ABC-type branched-chain amino acid transport system, permease component</fullName>
    </submittedName>
</protein>
<dbReference type="EMBL" id="LGSS01000016">
    <property type="protein sequence ID" value="KNF07475.1"/>
    <property type="molecule type" value="Genomic_DNA"/>
</dbReference>
<evidence type="ECO:0000256" key="5">
    <source>
        <dbReference type="ARBA" id="ARBA00023136"/>
    </source>
</evidence>
<comment type="caution">
    <text evidence="7">The sequence shown here is derived from an EMBL/GenBank/DDBJ whole genome shotgun (WGS) entry which is preliminary data.</text>
</comment>
<keyword evidence="3 6" id="KW-0812">Transmembrane</keyword>
<feature type="transmembrane region" description="Helical" evidence="6">
    <location>
        <begin position="198"/>
        <end position="217"/>
    </location>
</feature>
<evidence type="ECO:0000256" key="6">
    <source>
        <dbReference type="SAM" id="Phobius"/>
    </source>
</evidence>
<keyword evidence="5 6" id="KW-0472">Membrane</keyword>
<dbReference type="InterPro" id="IPR043428">
    <property type="entry name" value="LivM-like"/>
</dbReference>
<dbReference type="GO" id="GO:0005886">
    <property type="term" value="C:plasma membrane"/>
    <property type="evidence" value="ECO:0007669"/>
    <property type="project" value="UniProtKB-SubCell"/>
</dbReference>
<evidence type="ECO:0000256" key="4">
    <source>
        <dbReference type="ARBA" id="ARBA00022989"/>
    </source>
</evidence>
<dbReference type="PATRIC" id="fig|1503.3.peg.649"/>
<comment type="subcellular location">
    <subcellularLocation>
        <location evidence="1">Cell membrane</location>
        <topology evidence="1">Multi-pass membrane protein</topology>
    </subcellularLocation>
</comment>
<evidence type="ECO:0000256" key="3">
    <source>
        <dbReference type="ARBA" id="ARBA00022692"/>
    </source>
</evidence>
<feature type="transmembrane region" description="Helical" evidence="6">
    <location>
        <begin position="96"/>
        <end position="115"/>
    </location>
</feature>
<sequence>MGNFLTVLKNLAIYTIILYIAIKVMSKVFDFITRYFSKADKKTKIILITGILALVLVWPIIFSGQPYVLRTSIIALIYIALALSLNIILGFAGQLSMGHSAFYAIGAYTTALLTVNFKVSFWIALIASALISGIFGLLLGIPTLRLKGDYLAITTIGFGEILRLVLINWTDVTKGPAGIPGIPSPSIFGMTIRSNIGYFYLILILGIFTIFISLRLLNSRLGRGLIAIKDDEIAAEAMGINPIYLKILAFVLGSAIAGIAGGFFASFIHYVNPDNFTYMESVVILTMVVLGGVGSIPGVIIGATVLAVLPEALRDIATYRYAIYGILLVMMMIIRPQGMISMDSLKGGGNKNENNGSKRRYKVIRGLNSSK</sequence>
<dbReference type="CDD" id="cd06581">
    <property type="entry name" value="TM_PBP1_LivM_like"/>
    <property type="match status" value="1"/>
</dbReference>
<dbReference type="STRING" id="1503.CLPU_16c00310"/>
<keyword evidence="8" id="KW-1185">Reference proteome</keyword>
<organism evidence="7 8">
    <name type="scientific">Gottschalkia purinilytica</name>
    <name type="common">Clostridium purinilyticum</name>
    <dbReference type="NCBI Taxonomy" id="1503"/>
    <lineage>
        <taxon>Bacteria</taxon>
        <taxon>Bacillati</taxon>
        <taxon>Bacillota</taxon>
        <taxon>Tissierellia</taxon>
        <taxon>Tissierellales</taxon>
        <taxon>Gottschalkiaceae</taxon>
        <taxon>Gottschalkia</taxon>
    </lineage>
</organism>
<dbReference type="Pfam" id="PF02653">
    <property type="entry name" value="BPD_transp_2"/>
    <property type="match status" value="1"/>
</dbReference>
<feature type="transmembrane region" description="Helical" evidence="6">
    <location>
        <begin position="12"/>
        <end position="33"/>
    </location>
</feature>
<gene>
    <name evidence="7" type="ORF">CLPU_16c00310</name>
</gene>
<feature type="transmembrane region" description="Helical" evidence="6">
    <location>
        <begin position="121"/>
        <end position="141"/>
    </location>
</feature>
<reference evidence="8" key="1">
    <citation type="submission" date="2015-07" db="EMBL/GenBank/DDBJ databases">
        <title>Draft genome sequence of the purine-degrading Gottschalkia purinilyticum DSM 1384 (formerly Clostridium purinilyticum).</title>
        <authorList>
            <person name="Poehlein A."/>
            <person name="Schiel-Bengelsdorf B."/>
            <person name="Bengelsdorf F.R."/>
            <person name="Daniel R."/>
            <person name="Duerre P."/>
        </authorList>
    </citation>
    <scope>NUCLEOTIDE SEQUENCE [LARGE SCALE GENOMIC DNA]</scope>
    <source>
        <strain evidence="8">DSM 1384</strain>
    </source>
</reference>
<name>A0A0L0W888_GOTPU</name>
<evidence type="ECO:0000256" key="1">
    <source>
        <dbReference type="ARBA" id="ARBA00004651"/>
    </source>
</evidence>
<keyword evidence="2" id="KW-1003">Cell membrane</keyword>
<feature type="transmembrane region" description="Helical" evidence="6">
    <location>
        <begin position="247"/>
        <end position="270"/>
    </location>
</feature>
<dbReference type="GO" id="GO:0015658">
    <property type="term" value="F:branched-chain amino acid transmembrane transporter activity"/>
    <property type="evidence" value="ECO:0007669"/>
    <property type="project" value="InterPro"/>
</dbReference>
<dbReference type="PANTHER" id="PTHR30482:SF10">
    <property type="entry name" value="HIGH-AFFINITY BRANCHED-CHAIN AMINO ACID TRANSPORT PROTEIN BRAE"/>
    <property type="match status" value="1"/>
</dbReference>
<dbReference type="AlphaFoldDB" id="A0A0L0W888"/>
<proteinExistence type="predicted"/>
<dbReference type="InterPro" id="IPR001851">
    <property type="entry name" value="ABC_transp_permease"/>
</dbReference>
<evidence type="ECO:0000313" key="7">
    <source>
        <dbReference type="EMBL" id="KNF07475.1"/>
    </source>
</evidence>
<dbReference type="Proteomes" id="UP000037267">
    <property type="component" value="Unassembled WGS sequence"/>
</dbReference>
<evidence type="ECO:0000313" key="8">
    <source>
        <dbReference type="Proteomes" id="UP000037267"/>
    </source>
</evidence>
<feature type="transmembrane region" description="Helical" evidence="6">
    <location>
        <begin position="321"/>
        <end position="340"/>
    </location>
</feature>
<feature type="transmembrane region" description="Helical" evidence="6">
    <location>
        <begin position="45"/>
        <end position="61"/>
    </location>
</feature>
<dbReference type="RefSeq" id="WP_082154242.1">
    <property type="nucleotide sequence ID" value="NZ_LGSS01000016.1"/>
</dbReference>
<dbReference type="PANTHER" id="PTHR30482">
    <property type="entry name" value="HIGH-AFFINITY BRANCHED-CHAIN AMINO ACID TRANSPORT SYSTEM PERMEASE"/>
    <property type="match status" value="1"/>
</dbReference>
<feature type="transmembrane region" description="Helical" evidence="6">
    <location>
        <begin position="282"/>
        <end position="309"/>
    </location>
</feature>
<keyword evidence="4 6" id="KW-1133">Transmembrane helix</keyword>
<feature type="transmembrane region" description="Helical" evidence="6">
    <location>
        <begin position="150"/>
        <end position="169"/>
    </location>
</feature>
<evidence type="ECO:0000256" key="2">
    <source>
        <dbReference type="ARBA" id="ARBA00022475"/>
    </source>
</evidence>